<sequence length="220" mass="23597">MTIRTLLVDDQALVRGGFRLILESAPSIDVVGEACDGAEAVALARTARPDVVLMDVRMPQLDGIDATARIVAAEPATKVIILTTFDLDEYVFAALRAGASGFMLKDVRPAQLVDAVHVVAGGDALLAPSATRRLLDRFAGELPGDERPLPDLRDLTERELDVLRLVAQGLSNAELAAYLVLSEATVKTHVSSVLRKLGLRDRVQAVVLAYDVGLAKPRPR</sequence>
<feature type="domain" description="HTH luxR-type" evidence="6">
    <location>
        <begin position="148"/>
        <end position="213"/>
    </location>
</feature>
<dbReference type="PANTHER" id="PTHR43214:SF24">
    <property type="entry name" value="TRANSCRIPTIONAL REGULATORY PROTEIN NARL-RELATED"/>
    <property type="match status" value="1"/>
</dbReference>
<dbReference type="OrthoDB" id="9808843at2"/>
<dbReference type="GO" id="GO:0003677">
    <property type="term" value="F:DNA binding"/>
    <property type="evidence" value="ECO:0007669"/>
    <property type="project" value="UniProtKB-KW"/>
</dbReference>
<dbReference type="HOGENOM" id="CLU_000445_90_10_11"/>
<dbReference type="eggNOG" id="COG2197">
    <property type="taxonomic scope" value="Bacteria"/>
</dbReference>
<dbReference type="Proteomes" id="UP000008229">
    <property type="component" value="Chromosome"/>
</dbReference>
<dbReference type="InterPro" id="IPR011006">
    <property type="entry name" value="CheY-like_superfamily"/>
</dbReference>
<dbReference type="PANTHER" id="PTHR43214">
    <property type="entry name" value="TWO-COMPONENT RESPONSE REGULATOR"/>
    <property type="match status" value="1"/>
</dbReference>
<evidence type="ECO:0000256" key="3">
    <source>
        <dbReference type="ARBA" id="ARBA00023125"/>
    </source>
</evidence>
<gene>
    <name evidence="8" type="ordered locus">Cwoe_0356</name>
</gene>
<dbReference type="Pfam" id="PF00196">
    <property type="entry name" value="GerE"/>
    <property type="match status" value="1"/>
</dbReference>
<reference evidence="9" key="2">
    <citation type="submission" date="2010-01" db="EMBL/GenBank/DDBJ databases">
        <title>The complete genome of Conexibacter woesei DSM 14684.</title>
        <authorList>
            <consortium name="US DOE Joint Genome Institute (JGI-PGF)"/>
            <person name="Lucas S."/>
            <person name="Copeland A."/>
            <person name="Lapidus A."/>
            <person name="Glavina del Rio T."/>
            <person name="Dalin E."/>
            <person name="Tice H."/>
            <person name="Bruce D."/>
            <person name="Goodwin L."/>
            <person name="Pitluck S."/>
            <person name="Kyrpides N."/>
            <person name="Mavromatis K."/>
            <person name="Ivanova N."/>
            <person name="Mikhailova N."/>
            <person name="Chertkov O."/>
            <person name="Brettin T."/>
            <person name="Detter J.C."/>
            <person name="Han C."/>
            <person name="Larimer F."/>
            <person name="Land M."/>
            <person name="Hauser L."/>
            <person name="Markowitz V."/>
            <person name="Cheng J.-F."/>
            <person name="Hugenholtz P."/>
            <person name="Woyke T."/>
            <person name="Wu D."/>
            <person name="Pukall R."/>
            <person name="Steenblock K."/>
            <person name="Schneider S."/>
            <person name="Klenk H.-P."/>
            <person name="Eisen J.A."/>
        </authorList>
    </citation>
    <scope>NUCLEOTIDE SEQUENCE [LARGE SCALE GENOMIC DNA]</scope>
    <source>
        <strain evidence="9">DSM 14684 / CIP 108061 / JCM 11494 / NBRC 100937 / ID131577</strain>
    </source>
</reference>
<evidence type="ECO:0000259" key="6">
    <source>
        <dbReference type="PROSITE" id="PS50043"/>
    </source>
</evidence>
<feature type="modified residue" description="4-aspartylphosphate" evidence="5">
    <location>
        <position position="55"/>
    </location>
</feature>
<dbReference type="AlphaFoldDB" id="D3F721"/>
<dbReference type="Pfam" id="PF00072">
    <property type="entry name" value="Response_reg"/>
    <property type="match status" value="1"/>
</dbReference>
<reference evidence="8 9" key="1">
    <citation type="journal article" date="2010" name="Stand. Genomic Sci.">
        <title>Complete genome sequence of Conexibacter woesei type strain (ID131577).</title>
        <authorList>
            <person name="Pukall R."/>
            <person name="Lapidus A."/>
            <person name="Glavina Del Rio T."/>
            <person name="Copeland A."/>
            <person name="Tice H."/>
            <person name="Cheng J.-F."/>
            <person name="Lucas S."/>
            <person name="Chen F."/>
            <person name="Nolan M."/>
            <person name="Bruce D."/>
            <person name="Goodwin L."/>
            <person name="Pitluck S."/>
            <person name="Mavromatis K."/>
            <person name="Ivanova N."/>
            <person name="Ovchinnikova G."/>
            <person name="Pati A."/>
            <person name="Chen A."/>
            <person name="Palaniappan K."/>
            <person name="Land M."/>
            <person name="Hauser L."/>
            <person name="Chang Y.-J."/>
            <person name="Jeffries C.D."/>
            <person name="Chain P."/>
            <person name="Meincke L."/>
            <person name="Sims D."/>
            <person name="Brettin T."/>
            <person name="Detter J.C."/>
            <person name="Rohde M."/>
            <person name="Goeker M."/>
            <person name="Bristow J."/>
            <person name="Eisen J.A."/>
            <person name="Markowitz V."/>
            <person name="Kyrpides N.C."/>
            <person name="Klenk H.-P."/>
            <person name="Hugenholtz P."/>
        </authorList>
    </citation>
    <scope>NUCLEOTIDE SEQUENCE [LARGE SCALE GENOMIC DNA]</scope>
    <source>
        <strain evidence="9">DSM 14684 / CIP 108061 / JCM 11494 / NBRC 100937 / ID131577</strain>
    </source>
</reference>
<evidence type="ECO:0000259" key="7">
    <source>
        <dbReference type="PROSITE" id="PS50110"/>
    </source>
</evidence>
<dbReference type="GO" id="GO:0006355">
    <property type="term" value="P:regulation of DNA-templated transcription"/>
    <property type="evidence" value="ECO:0007669"/>
    <property type="project" value="InterPro"/>
</dbReference>
<protein>
    <submittedName>
        <fullName evidence="8">Two component transcriptional regulator, LuxR family</fullName>
    </submittedName>
</protein>
<dbReference type="EMBL" id="CP001854">
    <property type="protein sequence ID" value="ADB48792.1"/>
    <property type="molecule type" value="Genomic_DNA"/>
</dbReference>
<dbReference type="PROSITE" id="PS50043">
    <property type="entry name" value="HTH_LUXR_2"/>
    <property type="match status" value="1"/>
</dbReference>
<organism evidence="8 9">
    <name type="scientific">Conexibacter woesei (strain DSM 14684 / CCUG 47730 / CIP 108061 / JCM 11494 / NBRC 100937 / ID131577)</name>
    <dbReference type="NCBI Taxonomy" id="469383"/>
    <lineage>
        <taxon>Bacteria</taxon>
        <taxon>Bacillati</taxon>
        <taxon>Actinomycetota</taxon>
        <taxon>Thermoleophilia</taxon>
        <taxon>Solirubrobacterales</taxon>
        <taxon>Conexibacteraceae</taxon>
        <taxon>Conexibacter</taxon>
    </lineage>
</organism>
<keyword evidence="4" id="KW-0804">Transcription</keyword>
<evidence type="ECO:0000256" key="4">
    <source>
        <dbReference type="ARBA" id="ARBA00023163"/>
    </source>
</evidence>
<evidence type="ECO:0000256" key="2">
    <source>
        <dbReference type="ARBA" id="ARBA00023015"/>
    </source>
</evidence>
<dbReference type="InterPro" id="IPR039420">
    <property type="entry name" value="WalR-like"/>
</dbReference>
<dbReference type="KEGG" id="cwo:Cwoe_0356"/>
<keyword evidence="2" id="KW-0805">Transcription regulation</keyword>
<dbReference type="SUPFAM" id="SSF46894">
    <property type="entry name" value="C-terminal effector domain of the bipartite response regulators"/>
    <property type="match status" value="1"/>
</dbReference>
<proteinExistence type="predicted"/>
<dbReference type="SUPFAM" id="SSF52172">
    <property type="entry name" value="CheY-like"/>
    <property type="match status" value="1"/>
</dbReference>
<dbReference type="InterPro" id="IPR000792">
    <property type="entry name" value="Tscrpt_reg_LuxR_C"/>
</dbReference>
<dbReference type="InterPro" id="IPR001789">
    <property type="entry name" value="Sig_transdc_resp-reg_receiver"/>
</dbReference>
<accession>D3F721</accession>
<dbReference type="RefSeq" id="WP_012931845.1">
    <property type="nucleotide sequence ID" value="NC_013739.1"/>
</dbReference>
<dbReference type="InterPro" id="IPR058245">
    <property type="entry name" value="NreC/VraR/RcsB-like_REC"/>
</dbReference>
<dbReference type="GO" id="GO:0000160">
    <property type="term" value="P:phosphorelay signal transduction system"/>
    <property type="evidence" value="ECO:0007669"/>
    <property type="project" value="InterPro"/>
</dbReference>
<evidence type="ECO:0000256" key="5">
    <source>
        <dbReference type="PROSITE-ProRule" id="PRU00169"/>
    </source>
</evidence>
<dbReference type="STRING" id="469383.Cwoe_0356"/>
<dbReference type="PRINTS" id="PR00038">
    <property type="entry name" value="HTHLUXR"/>
</dbReference>
<dbReference type="Gene3D" id="3.40.50.2300">
    <property type="match status" value="1"/>
</dbReference>
<dbReference type="SMART" id="SM00448">
    <property type="entry name" value="REC"/>
    <property type="match status" value="1"/>
</dbReference>
<dbReference type="CDD" id="cd06170">
    <property type="entry name" value="LuxR_C_like"/>
    <property type="match status" value="1"/>
</dbReference>
<feature type="domain" description="Response regulatory" evidence="7">
    <location>
        <begin position="4"/>
        <end position="120"/>
    </location>
</feature>
<evidence type="ECO:0000313" key="9">
    <source>
        <dbReference type="Proteomes" id="UP000008229"/>
    </source>
</evidence>
<evidence type="ECO:0000313" key="8">
    <source>
        <dbReference type="EMBL" id="ADB48792.1"/>
    </source>
</evidence>
<dbReference type="CDD" id="cd17535">
    <property type="entry name" value="REC_NarL-like"/>
    <property type="match status" value="1"/>
</dbReference>
<dbReference type="PROSITE" id="PS50110">
    <property type="entry name" value="RESPONSE_REGULATORY"/>
    <property type="match status" value="1"/>
</dbReference>
<dbReference type="InterPro" id="IPR016032">
    <property type="entry name" value="Sig_transdc_resp-reg_C-effctor"/>
</dbReference>
<keyword evidence="9" id="KW-1185">Reference proteome</keyword>
<keyword evidence="3" id="KW-0238">DNA-binding</keyword>
<dbReference type="SMART" id="SM00421">
    <property type="entry name" value="HTH_LUXR"/>
    <property type="match status" value="1"/>
</dbReference>
<evidence type="ECO:0000256" key="1">
    <source>
        <dbReference type="ARBA" id="ARBA00022553"/>
    </source>
</evidence>
<name>D3F721_CONWI</name>
<keyword evidence="1 5" id="KW-0597">Phosphoprotein</keyword>